<dbReference type="AlphaFoldDB" id="A0A2S9H2Z7"/>
<dbReference type="EMBL" id="PUGF01000003">
    <property type="protein sequence ID" value="PRC94354.1"/>
    <property type="molecule type" value="Genomic_DNA"/>
</dbReference>
<dbReference type="SUPFAM" id="SSF56059">
    <property type="entry name" value="Glutathione synthetase ATP-binding domain-like"/>
    <property type="match status" value="1"/>
</dbReference>
<sequence length="309" mass="34293">MSTAARIPDHILVFNGWDGYLAQHLYPTAVVSTLKFVDGCISFDPIEIEKCTLLLIHFDISYLGGLLNEFQGLFDAIRSNGGVIWNSGILDIRKSAVQKHAQKIGLPTLRASPEINQDTFLLLKTELNARGCPEERLPCDVLCKLGLPTLSKTACISEYPYLRAGDLSAEIWEDKNLHIERFIHRSDGIFFRVFFSGQHCILCEGQSNAVIKRMESASGRNDSLLTRDQSSDALVCLLLGSLKANVFAAAVTFSNAIELDFGAVDLVVDDDDVVYVVDVNLTPYWGQQKMLPTYLKHFTGSLYQPASLE</sequence>
<keyword evidence="2" id="KW-1185">Reference proteome</keyword>
<evidence type="ECO:0000313" key="2">
    <source>
        <dbReference type="Proteomes" id="UP000237839"/>
    </source>
</evidence>
<evidence type="ECO:0000313" key="1">
    <source>
        <dbReference type="EMBL" id="PRC94354.1"/>
    </source>
</evidence>
<name>A0A2S9H2Z7_9BURK</name>
<comment type="caution">
    <text evidence="1">The sequence shown here is derived from an EMBL/GenBank/DDBJ whole genome shotgun (WGS) entry which is preliminary data.</text>
</comment>
<dbReference type="Gene3D" id="3.30.470.20">
    <property type="entry name" value="ATP-grasp fold, B domain"/>
    <property type="match status" value="1"/>
</dbReference>
<dbReference type="RefSeq" id="WP_105530678.1">
    <property type="nucleotide sequence ID" value="NZ_PUGF01000003.1"/>
</dbReference>
<reference evidence="1 2" key="1">
    <citation type="submission" date="2018-02" db="EMBL/GenBank/DDBJ databases">
        <title>Solimicrobium silvestre gen. nov., sp. nov., isolated from alpine forest soil.</title>
        <authorList>
            <person name="Margesin R."/>
            <person name="Albuquerque L."/>
            <person name="Zhang D.-C."/>
            <person name="Froufe H.J.C."/>
            <person name="Severino R."/>
            <person name="Roxo I."/>
            <person name="Egas C."/>
            <person name="Da Costa M.S."/>
        </authorList>
    </citation>
    <scope>NUCLEOTIDE SEQUENCE [LARGE SCALE GENOMIC DNA]</scope>
    <source>
        <strain evidence="1 2">S20-91</strain>
    </source>
</reference>
<protein>
    <submittedName>
        <fullName evidence="1">Uncharacterized protein</fullName>
    </submittedName>
</protein>
<gene>
    <name evidence="1" type="ORF">S2091_0975</name>
</gene>
<dbReference type="Proteomes" id="UP000237839">
    <property type="component" value="Unassembled WGS sequence"/>
</dbReference>
<organism evidence="1 2">
    <name type="scientific">Solimicrobium silvestre</name>
    <dbReference type="NCBI Taxonomy" id="2099400"/>
    <lineage>
        <taxon>Bacteria</taxon>
        <taxon>Pseudomonadati</taxon>
        <taxon>Pseudomonadota</taxon>
        <taxon>Betaproteobacteria</taxon>
        <taxon>Burkholderiales</taxon>
        <taxon>Oxalobacteraceae</taxon>
        <taxon>Solimicrobium</taxon>
    </lineage>
</organism>
<proteinExistence type="predicted"/>
<accession>A0A2S9H2Z7</accession>